<feature type="transmembrane region" description="Helical" evidence="1">
    <location>
        <begin position="105"/>
        <end position="126"/>
    </location>
</feature>
<keyword evidence="1" id="KW-0812">Transmembrane</keyword>
<keyword evidence="3" id="KW-1185">Reference proteome</keyword>
<keyword evidence="1" id="KW-0472">Membrane</keyword>
<evidence type="ECO:0000313" key="2">
    <source>
        <dbReference type="EMBL" id="GFE78262.1"/>
    </source>
</evidence>
<comment type="caution">
    <text evidence="2">The sequence shown here is derived from an EMBL/GenBank/DDBJ whole genome shotgun (WGS) entry which is preliminary data.</text>
</comment>
<evidence type="ECO:0000256" key="1">
    <source>
        <dbReference type="SAM" id="Phobius"/>
    </source>
</evidence>
<dbReference type="Proteomes" id="UP000445000">
    <property type="component" value="Unassembled WGS sequence"/>
</dbReference>
<dbReference type="RefSeq" id="WP_161810187.1">
    <property type="nucleotide sequence ID" value="NZ_BLJN01000001.1"/>
</dbReference>
<keyword evidence="1" id="KW-1133">Transmembrane helix</keyword>
<reference evidence="3" key="1">
    <citation type="submission" date="2020-01" db="EMBL/GenBank/DDBJ databases">
        <title>'Steroidobacter agaridevorans' sp. nov., agar-degrading bacteria isolated from rhizosphere soils.</title>
        <authorList>
            <person name="Ikenaga M."/>
            <person name="Kataoka M."/>
            <person name="Murouchi A."/>
            <person name="Katsuragi S."/>
            <person name="Sakai M."/>
        </authorList>
    </citation>
    <scope>NUCLEOTIDE SEQUENCE [LARGE SCALE GENOMIC DNA]</scope>
    <source>
        <strain evidence="3">YU21-B</strain>
    </source>
</reference>
<proteinExistence type="predicted"/>
<name>A0A829Y6N3_9GAMM</name>
<evidence type="ECO:0000313" key="3">
    <source>
        <dbReference type="Proteomes" id="UP000445000"/>
    </source>
</evidence>
<organism evidence="2 3">
    <name type="scientific">Steroidobacter agaridevorans</name>
    <dbReference type="NCBI Taxonomy" id="2695856"/>
    <lineage>
        <taxon>Bacteria</taxon>
        <taxon>Pseudomonadati</taxon>
        <taxon>Pseudomonadota</taxon>
        <taxon>Gammaproteobacteria</taxon>
        <taxon>Steroidobacterales</taxon>
        <taxon>Steroidobacteraceae</taxon>
        <taxon>Steroidobacter</taxon>
    </lineage>
</organism>
<sequence>MDRRYIENEHVVDRYLSGDLTVREAREFEKFCLDNPAFLQALPIPVRLKTRLSRRPVDGSETGVFEAIPSSSTRAVMEAVDDDFDPEEAQEEMRRSGSGFAVNRALVMGLGLGLLIAAIAAVTFGLQVRSLSEQLQVAAREQTSTQMQPPGSVQRYKAQLVKAKPERPTLALGWITPAQWLDISIDATEGKIQQFQITIDKADGVRVMQIKRIMRDSNKEVRFSLNSSAFGPGDYLVKVDGYNWRGETQPVGWMMLGLE</sequence>
<gene>
    <name evidence="2" type="ORF">GCM10011487_02620</name>
</gene>
<protein>
    <submittedName>
        <fullName evidence="2">Uncharacterized protein</fullName>
    </submittedName>
</protein>
<dbReference type="AlphaFoldDB" id="A0A829Y6N3"/>
<accession>A0A829Y6N3</accession>
<dbReference type="EMBL" id="BLJN01000001">
    <property type="protein sequence ID" value="GFE78262.1"/>
    <property type="molecule type" value="Genomic_DNA"/>
</dbReference>